<dbReference type="Pfam" id="PF10516">
    <property type="entry name" value="SHNi-TPR"/>
    <property type="match status" value="1"/>
</dbReference>
<dbReference type="EMBL" id="JAYWIO010000007">
    <property type="protein sequence ID" value="KAK7252863.1"/>
    <property type="molecule type" value="Genomic_DNA"/>
</dbReference>
<keyword evidence="3" id="KW-0677">Repeat</keyword>
<reference evidence="9 10" key="1">
    <citation type="submission" date="2024-01" db="EMBL/GenBank/DDBJ databases">
        <title>The genomes of 5 underutilized Papilionoideae crops provide insights into root nodulation and disease resistanc.</title>
        <authorList>
            <person name="Yuan L."/>
        </authorList>
    </citation>
    <scope>NUCLEOTIDE SEQUENCE [LARGE SCALE GENOMIC DNA]</scope>
    <source>
        <strain evidence="9">ZHUSHIDOU_FW_LH</strain>
        <tissue evidence="9">Leaf</tissue>
    </source>
</reference>
<keyword evidence="10" id="KW-1185">Reference proteome</keyword>
<keyword evidence="4" id="KW-0802">TPR repeat</keyword>
<feature type="compositionally biased region" description="Polar residues" evidence="7">
    <location>
        <begin position="145"/>
        <end position="164"/>
    </location>
</feature>
<evidence type="ECO:0000256" key="5">
    <source>
        <dbReference type="ARBA" id="ARBA00023242"/>
    </source>
</evidence>
<dbReference type="SUPFAM" id="SSF48452">
    <property type="entry name" value="TPR-like"/>
    <property type="match status" value="1"/>
</dbReference>
<evidence type="ECO:0000313" key="9">
    <source>
        <dbReference type="EMBL" id="KAK7252863.1"/>
    </source>
</evidence>
<protein>
    <recommendedName>
        <fullName evidence="8">Tetratricopeptide SHNi-TPR domain-containing protein</fullName>
    </recommendedName>
</protein>
<dbReference type="GO" id="GO:0005654">
    <property type="term" value="C:nucleoplasm"/>
    <property type="evidence" value="ECO:0007669"/>
    <property type="project" value="TreeGrafter"/>
</dbReference>
<evidence type="ECO:0000256" key="3">
    <source>
        <dbReference type="ARBA" id="ARBA00022737"/>
    </source>
</evidence>
<feature type="compositionally biased region" description="Basic and acidic residues" evidence="7">
    <location>
        <begin position="128"/>
        <end position="144"/>
    </location>
</feature>
<accession>A0AAN9HW51</accession>
<organism evidence="9 10">
    <name type="scientific">Crotalaria pallida</name>
    <name type="common">Smooth rattlebox</name>
    <name type="synonym">Crotalaria striata</name>
    <dbReference type="NCBI Taxonomy" id="3830"/>
    <lineage>
        <taxon>Eukaryota</taxon>
        <taxon>Viridiplantae</taxon>
        <taxon>Streptophyta</taxon>
        <taxon>Embryophyta</taxon>
        <taxon>Tracheophyta</taxon>
        <taxon>Spermatophyta</taxon>
        <taxon>Magnoliopsida</taxon>
        <taxon>eudicotyledons</taxon>
        <taxon>Gunneridae</taxon>
        <taxon>Pentapetalae</taxon>
        <taxon>rosids</taxon>
        <taxon>fabids</taxon>
        <taxon>Fabales</taxon>
        <taxon>Fabaceae</taxon>
        <taxon>Papilionoideae</taxon>
        <taxon>50 kb inversion clade</taxon>
        <taxon>genistoids sensu lato</taxon>
        <taxon>core genistoids</taxon>
        <taxon>Crotalarieae</taxon>
        <taxon>Crotalaria</taxon>
    </lineage>
</organism>
<dbReference type="GO" id="GO:0006335">
    <property type="term" value="P:DNA replication-dependent chromatin assembly"/>
    <property type="evidence" value="ECO:0007669"/>
    <property type="project" value="TreeGrafter"/>
</dbReference>
<evidence type="ECO:0000256" key="4">
    <source>
        <dbReference type="ARBA" id="ARBA00022803"/>
    </source>
</evidence>
<gene>
    <name evidence="9" type="ORF">RIF29_37112</name>
</gene>
<keyword evidence="5" id="KW-0539">Nucleus</keyword>
<evidence type="ECO:0000256" key="6">
    <source>
        <dbReference type="SAM" id="Coils"/>
    </source>
</evidence>
<feature type="compositionally biased region" description="Basic and acidic residues" evidence="7">
    <location>
        <begin position="463"/>
        <end position="472"/>
    </location>
</feature>
<proteinExistence type="inferred from homology"/>
<dbReference type="InterPro" id="IPR051730">
    <property type="entry name" value="NASP-like"/>
</dbReference>
<feature type="domain" description="Tetratricopeptide SHNi-TPR" evidence="8">
    <location>
        <begin position="231"/>
        <end position="267"/>
    </location>
</feature>
<evidence type="ECO:0000256" key="7">
    <source>
        <dbReference type="SAM" id="MobiDB-lite"/>
    </source>
</evidence>
<keyword evidence="6" id="KW-0175">Coiled coil</keyword>
<dbReference type="GO" id="GO:0034080">
    <property type="term" value="P:CENP-A containing chromatin assembly"/>
    <property type="evidence" value="ECO:0007669"/>
    <property type="project" value="TreeGrafter"/>
</dbReference>
<dbReference type="PANTHER" id="PTHR15081">
    <property type="entry name" value="NUCLEAR AUTOANTIGENIC SPERM PROTEIN NASP -RELATED"/>
    <property type="match status" value="1"/>
</dbReference>
<feature type="compositionally biased region" description="Acidic residues" evidence="7">
    <location>
        <begin position="183"/>
        <end position="203"/>
    </location>
</feature>
<dbReference type="PANTHER" id="PTHR15081:SF1">
    <property type="entry name" value="NUCLEAR AUTOANTIGENIC SPERM PROTEIN"/>
    <property type="match status" value="1"/>
</dbReference>
<comment type="caution">
    <text evidence="9">The sequence shown here is derived from an EMBL/GenBank/DDBJ whole genome shotgun (WGS) entry which is preliminary data.</text>
</comment>
<evidence type="ECO:0000256" key="2">
    <source>
        <dbReference type="ARBA" id="ARBA00008402"/>
    </source>
</evidence>
<dbReference type="Proteomes" id="UP001372338">
    <property type="component" value="Unassembled WGS sequence"/>
</dbReference>
<dbReference type="GO" id="GO:0042393">
    <property type="term" value="F:histone binding"/>
    <property type="evidence" value="ECO:0007669"/>
    <property type="project" value="TreeGrafter"/>
</dbReference>
<name>A0AAN9HW51_CROPI</name>
<evidence type="ECO:0000259" key="8">
    <source>
        <dbReference type="Pfam" id="PF10516"/>
    </source>
</evidence>
<feature type="region of interest" description="Disordered" evidence="7">
    <location>
        <begin position="442"/>
        <end position="472"/>
    </location>
</feature>
<evidence type="ECO:0000313" key="10">
    <source>
        <dbReference type="Proteomes" id="UP001372338"/>
    </source>
</evidence>
<dbReference type="InterPro" id="IPR019734">
    <property type="entry name" value="TPR_rpt"/>
</dbReference>
<evidence type="ECO:0000256" key="1">
    <source>
        <dbReference type="ARBA" id="ARBA00004123"/>
    </source>
</evidence>
<comment type="subcellular location">
    <subcellularLocation>
        <location evidence="1">Nucleus</location>
    </subcellularLocation>
</comment>
<dbReference type="AlphaFoldDB" id="A0AAN9HW51"/>
<dbReference type="InterPro" id="IPR019544">
    <property type="entry name" value="Tetratricopeptide_SHNi-TPR_dom"/>
</dbReference>
<comment type="similarity">
    <text evidence="2">Belongs to the NASP family.</text>
</comment>
<dbReference type="InterPro" id="IPR011990">
    <property type="entry name" value="TPR-like_helical_dom_sf"/>
</dbReference>
<dbReference type="SMART" id="SM00028">
    <property type="entry name" value="TPR"/>
    <property type="match status" value="3"/>
</dbReference>
<feature type="coiled-coil region" evidence="6">
    <location>
        <begin position="342"/>
        <end position="369"/>
    </location>
</feature>
<dbReference type="Gene3D" id="1.25.40.10">
    <property type="entry name" value="Tetratricopeptide repeat domain"/>
    <property type="match status" value="1"/>
</dbReference>
<feature type="region of interest" description="Disordered" evidence="7">
    <location>
        <begin position="125"/>
        <end position="203"/>
    </location>
</feature>
<sequence>MAEEAHASETSVTIPQPVEAVAVDGTLTESAISVETNLDSISKNGDNAAAEASAPASLELAEELMVKGDKAMKIYDYGDAADNFSRALEIRVARYGELAPECVKTYYKYGCALLYKAQEEADPLGSVPKKEGGSQHGSNKDESVKSSVNADSSTASGSTNVEQDVTSDDQGAAVDDEATKENQEEEDEDSDDEDLAEGDEDESDLDLAWKMLDVARAIVEKQSVNTMEQVDILSALADVSLEREDFETSLSDYQKALSILEQLVEPDDRKIADLNFRVCLCLEVGSKPEEAIAYCQKAISVCKALLHRLTNEVKSFSDSASAAAELDQDVQTSHKSESGISVADKQAEIETLTGLSSELEKKLEDLQQQVLNPKSVLAELLQGIASGKASNGKESSAAKVSSSQLATAATGSGGFDSPTISTAASNGPAGVTHLGVVGRGVKRASNASGAEASTPKKPALESNEDKGDGKAS</sequence>